<dbReference type="Proteomes" id="UP001642409">
    <property type="component" value="Unassembled WGS sequence"/>
</dbReference>
<evidence type="ECO:0000313" key="1">
    <source>
        <dbReference type="EMBL" id="CAL6026873.1"/>
    </source>
</evidence>
<gene>
    <name evidence="1" type="ORF">HINF_LOCUS31052</name>
</gene>
<dbReference type="EMBL" id="CAXDID020000103">
    <property type="protein sequence ID" value="CAL6026873.1"/>
    <property type="molecule type" value="Genomic_DNA"/>
</dbReference>
<organism evidence="1 2">
    <name type="scientific">Hexamita inflata</name>
    <dbReference type="NCBI Taxonomy" id="28002"/>
    <lineage>
        <taxon>Eukaryota</taxon>
        <taxon>Metamonada</taxon>
        <taxon>Diplomonadida</taxon>
        <taxon>Hexamitidae</taxon>
        <taxon>Hexamitinae</taxon>
        <taxon>Hexamita</taxon>
    </lineage>
</organism>
<comment type="caution">
    <text evidence="1">The sequence shown here is derived from an EMBL/GenBank/DDBJ whole genome shotgun (WGS) entry which is preliminary data.</text>
</comment>
<reference evidence="1 2" key="1">
    <citation type="submission" date="2024-07" db="EMBL/GenBank/DDBJ databases">
        <authorList>
            <person name="Akdeniz Z."/>
        </authorList>
    </citation>
    <scope>NUCLEOTIDE SEQUENCE [LARGE SCALE GENOMIC DNA]</scope>
</reference>
<name>A0ABP1IYV2_9EUKA</name>
<accession>A0ABP1IYV2</accession>
<keyword evidence="2" id="KW-1185">Reference proteome</keyword>
<sequence length="248" mass="28978">MSEDNLIKKGKKLSEQQQSEMETFYCQKICGRNVDDKRGSRDILLKKFAEDPNELNKIHCVFMQSGMLASFGKQWSQKELVQNFHKHLLRSCQFSFQSTQIVKQLRKFKIDSSDKAEVLKLIKIHFEQTQIYFGFDYLRDNVIKNCVCRTACNTLAIQDLKVYLKECSVDEIHKITNKYQSNDISFDAAQCQLNNLYENVNIMETIQQQQSIQQDSKCSNTSDWNCSITTLVIDQTQPDDFEPMFCQK</sequence>
<protein>
    <submittedName>
        <fullName evidence="1">Hypothetical_protein</fullName>
    </submittedName>
</protein>
<proteinExistence type="predicted"/>
<evidence type="ECO:0000313" key="2">
    <source>
        <dbReference type="Proteomes" id="UP001642409"/>
    </source>
</evidence>